<dbReference type="InterPro" id="IPR020048">
    <property type="entry name" value="NADPH-dep_FMN_reduc_SsuE"/>
</dbReference>
<feature type="domain" description="NADPH-dependent FMN reductase-like" evidence="4">
    <location>
        <begin position="4"/>
        <end position="142"/>
    </location>
</feature>
<keyword evidence="6" id="KW-1185">Reference proteome</keyword>
<dbReference type="SUPFAM" id="SSF52218">
    <property type="entry name" value="Flavoproteins"/>
    <property type="match status" value="1"/>
</dbReference>
<evidence type="ECO:0000256" key="2">
    <source>
        <dbReference type="ARBA" id="ARBA00022643"/>
    </source>
</evidence>
<proteinExistence type="predicted"/>
<dbReference type="Pfam" id="PF03358">
    <property type="entry name" value="FMN_red"/>
    <property type="match status" value="1"/>
</dbReference>
<protein>
    <submittedName>
        <fullName evidence="5">FMN reductase (NADPH)</fullName>
    </submittedName>
</protein>
<name>A0ABX4H424_9BACI</name>
<dbReference type="Gene3D" id="3.40.50.360">
    <property type="match status" value="1"/>
</dbReference>
<evidence type="ECO:0000259" key="4">
    <source>
        <dbReference type="Pfam" id="PF03358"/>
    </source>
</evidence>
<evidence type="ECO:0000313" key="6">
    <source>
        <dbReference type="Proteomes" id="UP000216852"/>
    </source>
</evidence>
<dbReference type="InterPro" id="IPR005025">
    <property type="entry name" value="FMN_Rdtase-like_dom"/>
</dbReference>
<dbReference type="Proteomes" id="UP000216852">
    <property type="component" value="Unassembled WGS sequence"/>
</dbReference>
<dbReference type="PANTHER" id="PTHR43408">
    <property type="entry name" value="FMN REDUCTASE (NADPH)"/>
    <property type="match status" value="1"/>
</dbReference>
<reference evidence="5 6" key="1">
    <citation type="submission" date="2017-07" db="EMBL/GenBank/DDBJ databases">
        <title>Isolation and whole genome analysis of endospore-forming bacteria from heroin.</title>
        <authorList>
            <person name="Kalinowski J."/>
            <person name="Ahrens B."/>
            <person name="Al-Dilaimi A."/>
            <person name="Winkler A."/>
            <person name="Wibberg D."/>
            <person name="Schleenbecker U."/>
            <person name="Ruckert C."/>
            <person name="Wolfel R."/>
            <person name="Grass G."/>
        </authorList>
    </citation>
    <scope>NUCLEOTIDE SEQUENCE [LARGE SCALE GENOMIC DNA]</scope>
    <source>
        <strain evidence="5 6">7517-1</strain>
    </source>
</reference>
<sequence length="173" mass="19235">MSDIVIISGSPSDTSKTKKVLDYLGTILKRDGFSIKYISVRDVSKDVLFEGKYDSPEIQNIATLIQDAKGVIIGSPIYKSAYSGVLKTLIDLLPQDVLKHKPVLPLMTGGSAAHLLALEYTFKPLLASLKAHNLKGLYFIDSQIDKQGEITIIDEDTLKRTKKQLYYFEKLAK</sequence>
<gene>
    <name evidence="5" type="primary">ssuE</name>
    <name evidence="5" type="ORF">CHH48_00060</name>
</gene>
<dbReference type="InterPro" id="IPR029039">
    <property type="entry name" value="Flavoprotein-like_sf"/>
</dbReference>
<keyword evidence="3" id="KW-0560">Oxidoreductase</keyword>
<keyword evidence="1" id="KW-0285">Flavoprotein</keyword>
<evidence type="ECO:0000256" key="3">
    <source>
        <dbReference type="ARBA" id="ARBA00023002"/>
    </source>
</evidence>
<keyword evidence="2" id="KW-0288">FMN</keyword>
<dbReference type="PANTHER" id="PTHR43408:SF1">
    <property type="entry name" value="FMN REDUCTASE (NADPH)"/>
    <property type="match status" value="1"/>
</dbReference>
<dbReference type="EMBL" id="NPBJ01000001">
    <property type="protein sequence ID" value="PAE01780.1"/>
    <property type="molecule type" value="Genomic_DNA"/>
</dbReference>
<accession>A0ABX4H424</accession>
<evidence type="ECO:0000313" key="5">
    <source>
        <dbReference type="EMBL" id="PAE01780.1"/>
    </source>
</evidence>
<comment type="caution">
    <text evidence="5">The sequence shown here is derived from an EMBL/GenBank/DDBJ whole genome shotgun (WGS) entry which is preliminary data.</text>
</comment>
<dbReference type="NCBIfam" id="TIGR03567">
    <property type="entry name" value="FMN_reduc_SsuE"/>
    <property type="match status" value="1"/>
</dbReference>
<organism evidence="5 6">
    <name type="scientific">Terribacillus saccharophilus</name>
    <dbReference type="NCBI Taxonomy" id="361277"/>
    <lineage>
        <taxon>Bacteria</taxon>
        <taxon>Bacillati</taxon>
        <taxon>Bacillota</taxon>
        <taxon>Bacilli</taxon>
        <taxon>Bacillales</taxon>
        <taxon>Bacillaceae</taxon>
        <taxon>Terribacillus</taxon>
    </lineage>
</organism>
<dbReference type="InterPro" id="IPR051814">
    <property type="entry name" value="NAD(P)H-dep_FMN_reductase"/>
</dbReference>
<dbReference type="RefSeq" id="WP_095217329.1">
    <property type="nucleotide sequence ID" value="NZ_NPBJ01000001.1"/>
</dbReference>
<evidence type="ECO:0000256" key="1">
    <source>
        <dbReference type="ARBA" id="ARBA00022630"/>
    </source>
</evidence>